<evidence type="ECO:0000256" key="7">
    <source>
        <dbReference type="ARBA" id="ARBA00023157"/>
    </source>
</evidence>
<evidence type="ECO:0000256" key="6">
    <source>
        <dbReference type="ARBA" id="ARBA00023136"/>
    </source>
</evidence>
<comment type="similarity">
    <text evidence="2">Belongs to the ITM2 family.</text>
</comment>
<dbReference type="GO" id="GO:0005794">
    <property type="term" value="C:Golgi apparatus"/>
    <property type="evidence" value="ECO:0007669"/>
    <property type="project" value="TreeGrafter"/>
</dbReference>
<name>A0A1B0B3F2_9MUSC</name>
<dbReference type="GO" id="GO:0005886">
    <property type="term" value="C:plasma membrane"/>
    <property type="evidence" value="ECO:0007669"/>
    <property type="project" value="TreeGrafter"/>
</dbReference>
<keyword evidence="5 9" id="KW-1133">Transmembrane helix</keyword>
<dbReference type="Proteomes" id="UP000092460">
    <property type="component" value="Unassembled WGS sequence"/>
</dbReference>
<evidence type="ECO:0000256" key="2">
    <source>
        <dbReference type="ARBA" id="ARBA00006794"/>
    </source>
</evidence>
<dbReference type="GO" id="GO:0070062">
    <property type="term" value="C:extracellular exosome"/>
    <property type="evidence" value="ECO:0007669"/>
    <property type="project" value="TreeGrafter"/>
</dbReference>
<dbReference type="PROSITE" id="PS50869">
    <property type="entry name" value="BRICHOS"/>
    <property type="match status" value="1"/>
</dbReference>
<dbReference type="Pfam" id="PF04089">
    <property type="entry name" value="BRICHOS"/>
    <property type="match status" value="1"/>
</dbReference>
<comment type="subcellular location">
    <subcellularLocation>
        <location evidence="1">Membrane</location>
        <topology evidence="1">Single-pass type II membrane protein</topology>
    </subcellularLocation>
</comment>
<proteinExistence type="inferred from homology"/>
<dbReference type="EnsemblMetazoa" id="GPPI017518-RA">
    <property type="protein sequence ID" value="GPPI017518-PA"/>
    <property type="gene ID" value="GPPI017518"/>
</dbReference>
<feature type="transmembrane region" description="Helical" evidence="9">
    <location>
        <begin position="135"/>
        <end position="156"/>
    </location>
</feature>
<evidence type="ECO:0000313" key="12">
    <source>
        <dbReference type="Proteomes" id="UP000092460"/>
    </source>
</evidence>
<evidence type="ECO:0000256" key="4">
    <source>
        <dbReference type="ARBA" id="ARBA00022968"/>
    </source>
</evidence>
<dbReference type="AlphaFoldDB" id="A0A1B0B3F2"/>
<accession>A0A1B0B3F2</accession>
<reference evidence="12" key="1">
    <citation type="submission" date="2015-01" db="EMBL/GenBank/DDBJ databases">
        <authorList>
            <person name="Aksoy S."/>
            <person name="Warren W."/>
            <person name="Wilson R.K."/>
        </authorList>
    </citation>
    <scope>NUCLEOTIDE SEQUENCE [LARGE SCALE GENOMIC DNA]</scope>
    <source>
        <strain evidence="12">IAEA</strain>
    </source>
</reference>
<dbReference type="GO" id="GO:0001540">
    <property type="term" value="F:amyloid-beta binding"/>
    <property type="evidence" value="ECO:0007669"/>
    <property type="project" value="TreeGrafter"/>
</dbReference>
<keyword evidence="8" id="KW-0325">Glycoprotein</keyword>
<protein>
    <recommendedName>
        <fullName evidence="10">BRICHOS domain-containing protein</fullName>
    </recommendedName>
</protein>
<evidence type="ECO:0000256" key="9">
    <source>
        <dbReference type="SAM" id="Phobius"/>
    </source>
</evidence>
<feature type="transmembrane region" description="Helical" evidence="9">
    <location>
        <begin position="42"/>
        <end position="64"/>
    </location>
</feature>
<dbReference type="InterPro" id="IPR040145">
    <property type="entry name" value="ITM2"/>
</dbReference>
<reference evidence="11" key="2">
    <citation type="submission" date="2020-05" db="UniProtKB">
        <authorList>
            <consortium name="EnsemblMetazoa"/>
        </authorList>
    </citation>
    <scope>IDENTIFICATION</scope>
    <source>
        <strain evidence="11">IAEA</strain>
    </source>
</reference>
<dbReference type="EMBL" id="JXJN01007813">
    <property type="status" value="NOT_ANNOTATED_CDS"/>
    <property type="molecule type" value="Genomic_DNA"/>
</dbReference>
<keyword evidence="3 9" id="KW-0812">Transmembrane</keyword>
<evidence type="ECO:0000256" key="1">
    <source>
        <dbReference type="ARBA" id="ARBA00004606"/>
    </source>
</evidence>
<dbReference type="GO" id="GO:0042985">
    <property type="term" value="P:negative regulation of amyloid precursor protein biosynthetic process"/>
    <property type="evidence" value="ECO:0007669"/>
    <property type="project" value="TreeGrafter"/>
</dbReference>
<keyword evidence="12" id="KW-1185">Reference proteome</keyword>
<dbReference type="SMART" id="SM01039">
    <property type="entry name" value="BRICHOS"/>
    <property type="match status" value="1"/>
</dbReference>
<evidence type="ECO:0000259" key="10">
    <source>
        <dbReference type="PROSITE" id="PS50869"/>
    </source>
</evidence>
<sequence length="371" mass="43247">MASQTLNRLSQEGALRLNKIYACILRTLIEKLFVCLKHSGNFISFLPTVYTTVYNFLFHCILNFQLRKEAYRSKMTKSASEKITEKIILSFPELYRQDETNSRNLLEHHTSYDSYEPDVESIVFNPPQFFYMKRILLFVVSITIMFAGFLAGYAAYRMHVATSFRTLWIVPRESVGVLPRNEDFDWLPKCTRKNVNLSIYDDLFFHEEAEMDLSDDEGYAKVNVPEFRDGRPGRFIHDFKENQTAIIDSIANQCYVMPLDRETVLPPKSFIDLINKIDSGYYNVSTDRIQRTMRVVAPLSLQPSDISERINQECRGMIINKLENYTSHIHKRDVKSDYPTTFAEYLGKGIVEYNIVNVADVNKHESQYSKF</sequence>
<organism evidence="11 12">
    <name type="scientific">Glossina palpalis gambiensis</name>
    <dbReference type="NCBI Taxonomy" id="67801"/>
    <lineage>
        <taxon>Eukaryota</taxon>
        <taxon>Metazoa</taxon>
        <taxon>Ecdysozoa</taxon>
        <taxon>Arthropoda</taxon>
        <taxon>Hexapoda</taxon>
        <taxon>Insecta</taxon>
        <taxon>Pterygota</taxon>
        <taxon>Neoptera</taxon>
        <taxon>Endopterygota</taxon>
        <taxon>Diptera</taxon>
        <taxon>Brachycera</taxon>
        <taxon>Muscomorpha</taxon>
        <taxon>Hippoboscoidea</taxon>
        <taxon>Glossinidae</taxon>
        <taxon>Glossina</taxon>
    </lineage>
</organism>
<keyword evidence="4" id="KW-0735">Signal-anchor</keyword>
<dbReference type="PANTHER" id="PTHR10962">
    <property type="entry name" value="INTEGRAL TRANSMEMBRANE PROTEIN 2"/>
    <property type="match status" value="1"/>
</dbReference>
<evidence type="ECO:0000256" key="3">
    <source>
        <dbReference type="ARBA" id="ARBA00022692"/>
    </source>
</evidence>
<evidence type="ECO:0000313" key="11">
    <source>
        <dbReference type="EnsemblMetazoa" id="GPPI017518-PA"/>
    </source>
</evidence>
<dbReference type="InterPro" id="IPR007084">
    <property type="entry name" value="BRICHOS_dom"/>
</dbReference>
<keyword evidence="7" id="KW-1015">Disulfide bond</keyword>
<dbReference type="VEuPathDB" id="VectorBase:GPPI017518"/>
<evidence type="ECO:0000256" key="8">
    <source>
        <dbReference type="ARBA" id="ARBA00023180"/>
    </source>
</evidence>
<dbReference type="PANTHER" id="PTHR10962:SF1">
    <property type="entry name" value="INTEGRAL MEMBRANE PROTEIN 2"/>
    <property type="match status" value="1"/>
</dbReference>
<keyword evidence="6 9" id="KW-0472">Membrane</keyword>
<evidence type="ECO:0000256" key="5">
    <source>
        <dbReference type="ARBA" id="ARBA00022989"/>
    </source>
</evidence>
<feature type="domain" description="BRICHOS" evidence="10">
    <location>
        <begin position="227"/>
        <end position="322"/>
    </location>
</feature>